<dbReference type="OrthoDB" id="4018688at2759"/>
<dbReference type="HOGENOM" id="CLU_1377955_0_0_1"/>
<proteinExistence type="inferred from homology"/>
<dbReference type="VEuPathDB" id="FungiDB:CTRG_04138"/>
<accession>C5MD37</accession>
<dbReference type="GO" id="GO:0046872">
    <property type="term" value="F:metal ion binding"/>
    <property type="evidence" value="ECO:0007669"/>
    <property type="project" value="UniProtKB-KW"/>
</dbReference>
<feature type="domain" description="Survival protein SurE-like phosphatase/nucleotidase" evidence="4">
    <location>
        <begin position="1"/>
        <end position="102"/>
    </location>
</feature>
<evidence type="ECO:0000313" key="6">
    <source>
        <dbReference type="Proteomes" id="UP000002037"/>
    </source>
</evidence>
<organism evidence="5 6">
    <name type="scientific">Candida tropicalis (strain ATCC MYA-3404 / T1)</name>
    <name type="common">Yeast</name>
    <dbReference type="NCBI Taxonomy" id="294747"/>
    <lineage>
        <taxon>Eukaryota</taxon>
        <taxon>Fungi</taxon>
        <taxon>Dikarya</taxon>
        <taxon>Ascomycota</taxon>
        <taxon>Saccharomycotina</taxon>
        <taxon>Pichiomycetes</taxon>
        <taxon>Debaryomycetaceae</taxon>
        <taxon>Candida/Lodderomyces clade</taxon>
        <taxon>Candida</taxon>
    </lineage>
</organism>
<dbReference type="AlphaFoldDB" id="C5MD37"/>
<name>C5MD37_CANTT</name>
<dbReference type="Pfam" id="PF01975">
    <property type="entry name" value="SurE"/>
    <property type="match status" value="1"/>
</dbReference>
<dbReference type="Gene3D" id="3.40.1210.10">
    <property type="entry name" value="Survival protein SurE-like phosphatase/nucleotidase"/>
    <property type="match status" value="1"/>
</dbReference>
<evidence type="ECO:0000256" key="1">
    <source>
        <dbReference type="ARBA" id="ARBA00011062"/>
    </source>
</evidence>
<dbReference type="GeneID" id="8297116"/>
<dbReference type="InterPro" id="IPR002828">
    <property type="entry name" value="SurE-like_Pase/nucleotidase"/>
</dbReference>
<evidence type="ECO:0000259" key="4">
    <source>
        <dbReference type="Pfam" id="PF01975"/>
    </source>
</evidence>
<gene>
    <name evidence="5" type="ORF">CTRG_04138</name>
</gene>
<dbReference type="STRING" id="294747.C5MD37"/>
<dbReference type="InterPro" id="IPR030048">
    <property type="entry name" value="SurE"/>
</dbReference>
<dbReference type="GO" id="GO:0008252">
    <property type="term" value="F:nucleotidase activity"/>
    <property type="evidence" value="ECO:0007669"/>
    <property type="project" value="InterPro"/>
</dbReference>
<keyword evidence="6" id="KW-1185">Reference proteome</keyword>
<dbReference type="PANTHER" id="PTHR30457">
    <property type="entry name" value="5'-NUCLEOTIDASE SURE"/>
    <property type="match status" value="1"/>
</dbReference>
<dbReference type="eggNOG" id="ENOG502RXIE">
    <property type="taxonomic scope" value="Eukaryota"/>
</dbReference>
<dbReference type="KEGG" id="ctp:CTRG_04138"/>
<evidence type="ECO:0000256" key="3">
    <source>
        <dbReference type="ARBA" id="ARBA00022801"/>
    </source>
</evidence>
<protein>
    <recommendedName>
        <fullName evidence="4">Survival protein SurE-like phosphatase/nucleotidase domain-containing protein</fullName>
    </recommendedName>
</protein>
<sequence length="198" mass="21449">MVVAGNNYAQNYGGYFSLSGTMGATIEAVYRGYPAIAFSAWSWNNTFYKDGLDLNDNLLESTIVAEKATELVNQIFESQGENPRAMGLGVGLNVNFPAVGYDNESCTNPNWVFTRIAGSGAKGAELVFDEKTQTVGWADDRLEEGMQPCYNGDCTLPTENFILGQNLCNATISAFSVDWDANLVLTEQAKALVQPLLG</sequence>
<dbReference type="InterPro" id="IPR036523">
    <property type="entry name" value="SurE-like_sf"/>
</dbReference>
<dbReference type="PANTHER" id="PTHR30457:SF0">
    <property type="entry name" value="PHOSPHATASE, PUTATIVE (AFU_ORTHOLOGUE AFUA_4G01070)-RELATED"/>
    <property type="match status" value="1"/>
</dbReference>
<evidence type="ECO:0000256" key="2">
    <source>
        <dbReference type="ARBA" id="ARBA00022723"/>
    </source>
</evidence>
<evidence type="ECO:0000313" key="5">
    <source>
        <dbReference type="EMBL" id="EER32467.1"/>
    </source>
</evidence>
<keyword evidence="3" id="KW-0378">Hydrolase</keyword>
<dbReference type="Proteomes" id="UP000002037">
    <property type="component" value="Unassembled WGS sequence"/>
</dbReference>
<comment type="similarity">
    <text evidence="1">Belongs to the SurE nucleotidase family.</text>
</comment>
<dbReference type="SUPFAM" id="SSF64167">
    <property type="entry name" value="SurE-like"/>
    <property type="match status" value="1"/>
</dbReference>
<reference evidence="5 6" key="1">
    <citation type="journal article" date="2009" name="Nature">
        <title>Evolution of pathogenicity and sexual reproduction in eight Candida genomes.</title>
        <authorList>
            <person name="Butler G."/>
            <person name="Rasmussen M.D."/>
            <person name="Lin M.F."/>
            <person name="Santos M.A."/>
            <person name="Sakthikumar S."/>
            <person name="Munro C.A."/>
            <person name="Rheinbay E."/>
            <person name="Grabherr M."/>
            <person name="Forche A."/>
            <person name="Reedy J.L."/>
            <person name="Agrafioti I."/>
            <person name="Arnaud M.B."/>
            <person name="Bates S."/>
            <person name="Brown A.J."/>
            <person name="Brunke S."/>
            <person name="Costanzo M.C."/>
            <person name="Fitzpatrick D.A."/>
            <person name="de Groot P.W."/>
            <person name="Harris D."/>
            <person name="Hoyer L.L."/>
            <person name="Hube B."/>
            <person name="Klis F.M."/>
            <person name="Kodira C."/>
            <person name="Lennard N."/>
            <person name="Logue M.E."/>
            <person name="Martin R."/>
            <person name="Neiman A.M."/>
            <person name="Nikolaou E."/>
            <person name="Quail M.A."/>
            <person name="Quinn J."/>
            <person name="Santos M.C."/>
            <person name="Schmitzberger F.F."/>
            <person name="Sherlock G."/>
            <person name="Shah P."/>
            <person name="Silverstein K.A."/>
            <person name="Skrzypek M.S."/>
            <person name="Soll D."/>
            <person name="Staggs R."/>
            <person name="Stansfield I."/>
            <person name="Stumpf M.P."/>
            <person name="Sudbery P.E."/>
            <person name="Srikantha T."/>
            <person name="Zeng Q."/>
            <person name="Berman J."/>
            <person name="Berriman M."/>
            <person name="Heitman J."/>
            <person name="Gow N.A."/>
            <person name="Lorenz M.C."/>
            <person name="Birren B.W."/>
            <person name="Kellis M."/>
            <person name="Cuomo C.A."/>
        </authorList>
    </citation>
    <scope>NUCLEOTIDE SEQUENCE [LARGE SCALE GENOMIC DNA]</scope>
    <source>
        <strain evidence="6">ATCC MYA-3404 / T1</strain>
    </source>
</reference>
<dbReference type="RefSeq" id="XP_002549841.1">
    <property type="nucleotide sequence ID" value="XM_002549795.1"/>
</dbReference>
<keyword evidence="2" id="KW-0479">Metal-binding</keyword>
<dbReference type="EMBL" id="GG692399">
    <property type="protein sequence ID" value="EER32467.1"/>
    <property type="molecule type" value="Genomic_DNA"/>
</dbReference>